<accession>A0A267FLH1</accession>
<dbReference type="OrthoDB" id="5824032at2759"/>
<feature type="non-terminal residue" evidence="1">
    <location>
        <position position="1"/>
    </location>
</feature>
<evidence type="ECO:0000313" key="2">
    <source>
        <dbReference type="Proteomes" id="UP000215902"/>
    </source>
</evidence>
<dbReference type="STRING" id="282301.A0A267FLH1"/>
<gene>
    <name evidence="1" type="ORF">BOX15_Mlig016227g2</name>
</gene>
<reference evidence="1 2" key="1">
    <citation type="submission" date="2017-06" db="EMBL/GenBank/DDBJ databases">
        <title>A platform for efficient transgenesis in Macrostomum lignano, a flatworm model organism for stem cell research.</title>
        <authorList>
            <person name="Berezikov E."/>
        </authorList>
    </citation>
    <scope>NUCLEOTIDE SEQUENCE [LARGE SCALE GENOMIC DNA]</scope>
    <source>
        <strain evidence="1">DV1</strain>
        <tissue evidence="1">Whole organism</tissue>
    </source>
</reference>
<comment type="caution">
    <text evidence="1">The sequence shown here is derived from an EMBL/GenBank/DDBJ whole genome shotgun (WGS) entry which is preliminary data.</text>
</comment>
<dbReference type="Pfam" id="PF09782">
    <property type="entry name" value="NDUF_B6"/>
    <property type="match status" value="1"/>
</dbReference>
<name>A0A267FLH1_9PLAT</name>
<protein>
    <submittedName>
        <fullName evidence="1">Uncharacterized protein</fullName>
    </submittedName>
</protein>
<dbReference type="EMBL" id="NIVC01000984">
    <property type="protein sequence ID" value="PAA73967.1"/>
    <property type="molecule type" value="Genomic_DNA"/>
</dbReference>
<dbReference type="InterPro" id="IPR019174">
    <property type="entry name" value="NADH_DH_b-subcmplx_su6"/>
</dbReference>
<sequence length="223" mass="25555">KMADNKSVAQRSVSSVDAIKKMEKELYREALMRDYDLKRGSKYPPMSIEPFPYERQRLSGNYTDADRALRKQWLQDQILTDREPVHVERWMRRNIFRRIWNAPFDALDRALTRTGLPLSATYGIRFALPKLVAGLAAIYALCLHLKVAPRTWETGVGMVVTQANAVTRMSVPGTAEWERFQNGEFYRSKESFDDLGFSKRSAMRDETLLTSAAGPQMNGTVNQ</sequence>
<dbReference type="GO" id="GO:0005739">
    <property type="term" value="C:mitochondrion"/>
    <property type="evidence" value="ECO:0007669"/>
    <property type="project" value="GOC"/>
</dbReference>
<keyword evidence="2" id="KW-1185">Reference proteome</keyword>
<organism evidence="1 2">
    <name type="scientific">Macrostomum lignano</name>
    <dbReference type="NCBI Taxonomy" id="282301"/>
    <lineage>
        <taxon>Eukaryota</taxon>
        <taxon>Metazoa</taxon>
        <taxon>Spiralia</taxon>
        <taxon>Lophotrochozoa</taxon>
        <taxon>Platyhelminthes</taxon>
        <taxon>Rhabditophora</taxon>
        <taxon>Macrostomorpha</taxon>
        <taxon>Macrostomida</taxon>
        <taxon>Macrostomidae</taxon>
        <taxon>Macrostomum</taxon>
    </lineage>
</organism>
<dbReference type="PANTHER" id="PTHR21106:SF2">
    <property type="entry name" value="NADH DEHYDROGENASE [UBIQUINONE] 1 BETA SUBCOMPLEX SUBUNIT 6"/>
    <property type="match status" value="1"/>
</dbReference>
<dbReference type="AlphaFoldDB" id="A0A267FLH1"/>
<dbReference type="Proteomes" id="UP000215902">
    <property type="component" value="Unassembled WGS sequence"/>
</dbReference>
<proteinExistence type="predicted"/>
<dbReference type="PANTHER" id="PTHR21106">
    <property type="entry name" value="NADH DEHYDROGENASE [UBIQUINONE] 1 BETA SUBCOMPLEX SUBUNIT 6"/>
    <property type="match status" value="1"/>
</dbReference>
<evidence type="ECO:0000313" key="1">
    <source>
        <dbReference type="EMBL" id="PAA73967.1"/>
    </source>
</evidence>
<dbReference type="GO" id="GO:0006120">
    <property type="term" value="P:mitochondrial electron transport, NADH to ubiquinone"/>
    <property type="evidence" value="ECO:0007669"/>
    <property type="project" value="InterPro"/>
</dbReference>